<comment type="pathway">
    <text evidence="2">Lipid metabolism; sphingolipid metabolism.</text>
</comment>
<sequence length="348" mass="37685">MPVSYVLSLRWSGDHGLAGLTAYLRWLADRCEVVVADGSPERVFVAHAQRWSGWITHVRVGSAGPGRNGKVLGVHVGIRAARHEKVVIADDDVRYDDAALAGVAASLDDTDLVAPQNYFGPLPWHARWDTARILLNRAFGGDYPGTFGIRRPVFLDMGGYRDDVLFENLELMRTVSAAGGRVLRAADLFVRREPPTAVHFRSQRVRQAYDSLAQPARLCVELAVLPVVAIAVVRRKGVVAAVSGTMASAFLAELGRRRAGGTRVFPATVPLFAPLWVAERAVCAWVAVAHRVLLGGVRYGGGRLRVAAYSAREGHRMAGGCGATISGGGRPLRARRGDRQVGRREAEE</sequence>
<reference evidence="10 11" key="1">
    <citation type="submission" date="2020-08" db="EMBL/GenBank/DDBJ databases">
        <title>Sequencing the genomes of 1000 actinobacteria strains.</title>
        <authorList>
            <person name="Klenk H.-P."/>
        </authorList>
    </citation>
    <scope>NUCLEOTIDE SEQUENCE [LARGE SCALE GENOMIC DNA]</scope>
    <source>
        <strain evidence="10 11">DSM 45084</strain>
    </source>
</reference>
<evidence type="ECO:0000256" key="5">
    <source>
        <dbReference type="ARBA" id="ARBA00022679"/>
    </source>
</evidence>
<evidence type="ECO:0000256" key="7">
    <source>
        <dbReference type="ARBA" id="ARBA00022989"/>
    </source>
</evidence>
<proteinExistence type="predicted"/>
<keyword evidence="8" id="KW-0472">Membrane</keyword>
<dbReference type="GO" id="GO:0016757">
    <property type="term" value="F:glycosyltransferase activity"/>
    <property type="evidence" value="ECO:0007669"/>
    <property type="project" value="UniProtKB-KW"/>
</dbReference>
<keyword evidence="6" id="KW-0812">Transmembrane</keyword>
<dbReference type="Proteomes" id="UP000542674">
    <property type="component" value="Unassembled WGS sequence"/>
</dbReference>
<evidence type="ECO:0000313" key="11">
    <source>
        <dbReference type="Proteomes" id="UP000542674"/>
    </source>
</evidence>
<organism evidence="10 11">
    <name type="scientific">Saccharothrix violaceirubra</name>
    <dbReference type="NCBI Taxonomy" id="413306"/>
    <lineage>
        <taxon>Bacteria</taxon>
        <taxon>Bacillati</taxon>
        <taxon>Actinomycetota</taxon>
        <taxon>Actinomycetes</taxon>
        <taxon>Pseudonocardiales</taxon>
        <taxon>Pseudonocardiaceae</taxon>
        <taxon>Saccharothrix</taxon>
    </lineage>
</organism>
<dbReference type="InterPro" id="IPR029044">
    <property type="entry name" value="Nucleotide-diphossugar_trans"/>
</dbReference>
<evidence type="ECO:0008006" key="12">
    <source>
        <dbReference type="Google" id="ProtNLM"/>
    </source>
</evidence>
<evidence type="ECO:0000313" key="10">
    <source>
        <dbReference type="EMBL" id="MBB4965361.1"/>
    </source>
</evidence>
<keyword evidence="11" id="KW-1185">Reference proteome</keyword>
<dbReference type="GO" id="GO:0016020">
    <property type="term" value="C:membrane"/>
    <property type="evidence" value="ECO:0007669"/>
    <property type="project" value="UniProtKB-SubCell"/>
</dbReference>
<comment type="caution">
    <text evidence="10">The sequence shown here is derived from an EMBL/GenBank/DDBJ whole genome shotgun (WGS) entry which is preliminary data.</text>
</comment>
<evidence type="ECO:0000256" key="9">
    <source>
        <dbReference type="SAM" id="MobiDB-lite"/>
    </source>
</evidence>
<gene>
    <name evidence="10" type="ORF">F4559_002720</name>
</gene>
<evidence type="ECO:0000256" key="2">
    <source>
        <dbReference type="ARBA" id="ARBA00004760"/>
    </source>
</evidence>
<evidence type="ECO:0000256" key="4">
    <source>
        <dbReference type="ARBA" id="ARBA00022676"/>
    </source>
</evidence>
<dbReference type="SUPFAM" id="SSF53448">
    <property type="entry name" value="Nucleotide-diphospho-sugar transferases"/>
    <property type="match status" value="1"/>
</dbReference>
<name>A0A7W7T2L7_9PSEU</name>
<comment type="subcellular location">
    <subcellularLocation>
        <location evidence="1">Membrane</location>
        <topology evidence="1">Multi-pass membrane protein</topology>
    </subcellularLocation>
</comment>
<dbReference type="Pfam" id="PF13506">
    <property type="entry name" value="Glyco_transf_21"/>
    <property type="match status" value="1"/>
</dbReference>
<dbReference type="RefSeq" id="WP_312865623.1">
    <property type="nucleotide sequence ID" value="NZ_BAABAI010000001.1"/>
</dbReference>
<comment type="pathway">
    <text evidence="3">Sphingolipid metabolism.</text>
</comment>
<accession>A0A7W7T2L7</accession>
<feature type="region of interest" description="Disordered" evidence="9">
    <location>
        <begin position="324"/>
        <end position="348"/>
    </location>
</feature>
<dbReference type="EMBL" id="JACHJS010000001">
    <property type="protein sequence ID" value="MBB4965361.1"/>
    <property type="molecule type" value="Genomic_DNA"/>
</dbReference>
<keyword evidence="7" id="KW-1133">Transmembrane helix</keyword>
<dbReference type="Gene3D" id="3.90.550.10">
    <property type="entry name" value="Spore Coat Polysaccharide Biosynthesis Protein SpsA, Chain A"/>
    <property type="match status" value="1"/>
</dbReference>
<evidence type="ECO:0000256" key="8">
    <source>
        <dbReference type="ARBA" id="ARBA00023136"/>
    </source>
</evidence>
<evidence type="ECO:0000256" key="3">
    <source>
        <dbReference type="ARBA" id="ARBA00004991"/>
    </source>
</evidence>
<feature type="compositionally biased region" description="Basic and acidic residues" evidence="9">
    <location>
        <begin position="335"/>
        <end position="348"/>
    </location>
</feature>
<protein>
    <recommendedName>
        <fullName evidence="12">Glycosyl transferase family 2</fullName>
    </recommendedName>
</protein>
<keyword evidence="5" id="KW-0808">Transferase</keyword>
<keyword evidence="4" id="KW-0328">Glycosyltransferase</keyword>
<dbReference type="InterPro" id="IPR025993">
    <property type="entry name" value="Ceramide_glucosylTrfase"/>
</dbReference>
<evidence type="ECO:0000256" key="6">
    <source>
        <dbReference type="ARBA" id="ARBA00022692"/>
    </source>
</evidence>
<dbReference type="AlphaFoldDB" id="A0A7W7T2L7"/>
<evidence type="ECO:0000256" key="1">
    <source>
        <dbReference type="ARBA" id="ARBA00004141"/>
    </source>
</evidence>